<keyword evidence="7" id="KW-0436">Ligase</keyword>
<evidence type="ECO:0000256" key="1">
    <source>
        <dbReference type="ARBA" id="ARBA00004141"/>
    </source>
</evidence>
<protein>
    <submittedName>
        <fullName evidence="7">O-Antigen ligase</fullName>
    </submittedName>
</protein>
<dbReference type="RefSeq" id="WP_082072099.1">
    <property type="nucleotide sequence ID" value="NZ_CP099706.1"/>
</dbReference>
<gene>
    <name evidence="7" type="ORF">RL72_01044</name>
</gene>
<dbReference type="OrthoDB" id="5114120at2"/>
<feature type="transmembrane region" description="Helical" evidence="5">
    <location>
        <begin position="251"/>
        <end position="271"/>
    </location>
</feature>
<proteinExistence type="predicted"/>
<dbReference type="PANTHER" id="PTHR37422:SF13">
    <property type="entry name" value="LIPOPOLYSACCHARIDE BIOSYNTHESIS PROTEIN PA4999-RELATED"/>
    <property type="match status" value="1"/>
</dbReference>
<dbReference type="Pfam" id="PF04932">
    <property type="entry name" value="Wzy_C"/>
    <property type="match status" value="1"/>
</dbReference>
<comment type="caution">
    <text evidence="7">The sequence shown here is derived from an EMBL/GenBank/DDBJ whole genome shotgun (WGS) entry which is preliminary data.</text>
</comment>
<accession>A0A0F0KZM9</accession>
<dbReference type="PANTHER" id="PTHR37422">
    <property type="entry name" value="TEICHURONIC ACID BIOSYNTHESIS PROTEIN TUAE"/>
    <property type="match status" value="1"/>
</dbReference>
<evidence type="ECO:0000313" key="8">
    <source>
        <dbReference type="Proteomes" id="UP000033448"/>
    </source>
</evidence>
<feature type="transmembrane region" description="Helical" evidence="5">
    <location>
        <begin position="175"/>
        <end position="200"/>
    </location>
</feature>
<feature type="transmembrane region" description="Helical" evidence="5">
    <location>
        <begin position="212"/>
        <end position="245"/>
    </location>
</feature>
<feature type="transmembrane region" description="Helical" evidence="5">
    <location>
        <begin position="78"/>
        <end position="96"/>
    </location>
</feature>
<dbReference type="InterPro" id="IPR007016">
    <property type="entry name" value="O-antigen_ligase-rel_domated"/>
</dbReference>
<keyword evidence="4 5" id="KW-0472">Membrane</keyword>
<sequence>MTSINSGSRVIQDAAPATGAKPLSRIGQLLVAGLIPVAALNPVLPHVGPVSSFTAYAIIFFVYAIGHIHKRPPSRLRLLIALFSIVVLGIALVTLANRFGALYASAEAVVVAGGLFITLGLISLPSTRNTIKSLLLGWLLASIITTVLAIVELLTGHHFGPSYLDANPGASKTGVVVVFFNPNNYAAFLTLTIPLLIAGARLTSRVWVRRAYYLAAFASVPIMFLTSSRFGLAALVLGAAVWVILRVRSRVAQAAILVFALIGVIAVLVMFQGRTAGDISAGISRDSYEITIGGIKIPSDSSLLARWNLALNGLDMIAENPFGSGPGGYELSALSTGTSRMTFGMVNPHNGAIEFATQYGVFLGIIAALITVTLLATALRANSVASRRSPDRALAAATVAVIWTLPLLFGMHSTFVDVPHEWLGFATFATIGVYLTQYRGAPRTPDAIADDV</sequence>
<feature type="transmembrane region" description="Helical" evidence="5">
    <location>
        <begin position="359"/>
        <end position="381"/>
    </location>
</feature>
<feature type="transmembrane region" description="Helical" evidence="5">
    <location>
        <begin position="134"/>
        <end position="155"/>
    </location>
</feature>
<dbReference type="GO" id="GO:0016874">
    <property type="term" value="F:ligase activity"/>
    <property type="evidence" value="ECO:0007669"/>
    <property type="project" value="UniProtKB-KW"/>
</dbReference>
<dbReference type="Proteomes" id="UP000033448">
    <property type="component" value="Unassembled WGS sequence"/>
</dbReference>
<dbReference type="InterPro" id="IPR051533">
    <property type="entry name" value="WaaL-like"/>
</dbReference>
<dbReference type="GO" id="GO:0016020">
    <property type="term" value="C:membrane"/>
    <property type="evidence" value="ECO:0007669"/>
    <property type="project" value="UniProtKB-SubCell"/>
</dbReference>
<evidence type="ECO:0000256" key="4">
    <source>
        <dbReference type="ARBA" id="ARBA00023136"/>
    </source>
</evidence>
<feature type="transmembrane region" description="Helical" evidence="5">
    <location>
        <begin position="50"/>
        <end position="66"/>
    </location>
</feature>
<feature type="transmembrane region" description="Helical" evidence="5">
    <location>
        <begin position="102"/>
        <end position="122"/>
    </location>
</feature>
<keyword evidence="8" id="KW-1185">Reference proteome</keyword>
<keyword evidence="3 5" id="KW-1133">Transmembrane helix</keyword>
<name>A0A0F0KZM9_9MICO</name>
<dbReference type="PATRIC" id="fig|582680.7.peg.1082"/>
<evidence type="ECO:0000313" key="7">
    <source>
        <dbReference type="EMBL" id="KJL26328.1"/>
    </source>
</evidence>
<feature type="domain" description="O-antigen ligase-related" evidence="6">
    <location>
        <begin position="215"/>
        <end position="366"/>
    </location>
</feature>
<evidence type="ECO:0000256" key="5">
    <source>
        <dbReference type="SAM" id="Phobius"/>
    </source>
</evidence>
<evidence type="ECO:0000256" key="3">
    <source>
        <dbReference type="ARBA" id="ARBA00022989"/>
    </source>
</evidence>
<comment type="subcellular location">
    <subcellularLocation>
        <location evidence="1">Membrane</location>
        <topology evidence="1">Multi-pass membrane protein</topology>
    </subcellularLocation>
</comment>
<dbReference type="AlphaFoldDB" id="A0A0F0KZM9"/>
<evidence type="ECO:0000259" key="6">
    <source>
        <dbReference type="Pfam" id="PF04932"/>
    </source>
</evidence>
<reference evidence="7 8" key="1">
    <citation type="submission" date="2015-02" db="EMBL/GenBank/DDBJ databases">
        <title>Draft genome sequences of ten Microbacterium spp. with emphasis on heavy metal contaminated environments.</title>
        <authorList>
            <person name="Corretto E."/>
        </authorList>
    </citation>
    <scope>NUCLEOTIDE SEQUENCE [LARGE SCALE GENOMIC DNA]</scope>
    <source>
        <strain evidence="7 8">DSM 23848</strain>
    </source>
</reference>
<feature type="transmembrane region" description="Helical" evidence="5">
    <location>
        <begin position="393"/>
        <end position="411"/>
    </location>
</feature>
<keyword evidence="2 5" id="KW-0812">Transmembrane</keyword>
<organism evidence="7 8">
    <name type="scientific">Microbacterium azadirachtae</name>
    <dbReference type="NCBI Taxonomy" id="582680"/>
    <lineage>
        <taxon>Bacteria</taxon>
        <taxon>Bacillati</taxon>
        <taxon>Actinomycetota</taxon>
        <taxon>Actinomycetes</taxon>
        <taxon>Micrococcales</taxon>
        <taxon>Microbacteriaceae</taxon>
        <taxon>Microbacterium</taxon>
    </lineage>
</organism>
<evidence type="ECO:0000256" key="2">
    <source>
        <dbReference type="ARBA" id="ARBA00022692"/>
    </source>
</evidence>
<dbReference type="EMBL" id="JYIT01000065">
    <property type="protein sequence ID" value="KJL26328.1"/>
    <property type="molecule type" value="Genomic_DNA"/>
</dbReference>